<organism evidence="3 4">
    <name type="scientific">Strigomonas culicis</name>
    <dbReference type="NCBI Taxonomy" id="28005"/>
    <lineage>
        <taxon>Eukaryota</taxon>
        <taxon>Discoba</taxon>
        <taxon>Euglenozoa</taxon>
        <taxon>Kinetoplastea</taxon>
        <taxon>Metakinetoplastina</taxon>
        <taxon>Trypanosomatida</taxon>
        <taxon>Trypanosomatidae</taxon>
        <taxon>Strigomonadinae</taxon>
        <taxon>Strigomonas</taxon>
    </lineage>
</organism>
<dbReference type="EMBL" id="ATMH01007939">
    <property type="protein sequence ID" value="EPY23019.1"/>
    <property type="molecule type" value="Genomic_DNA"/>
</dbReference>
<dbReference type="Pfam" id="PF25405">
    <property type="entry name" value="PH_30"/>
    <property type="match status" value="1"/>
</dbReference>
<evidence type="ECO:0000259" key="2">
    <source>
        <dbReference type="Pfam" id="PF25405"/>
    </source>
</evidence>
<feature type="region of interest" description="Disordered" evidence="1">
    <location>
        <begin position="584"/>
        <end position="604"/>
    </location>
</feature>
<name>S9U2J0_9TRYP</name>
<reference evidence="3 4" key="1">
    <citation type="journal article" date="2013" name="PLoS ONE">
        <title>Predicting the Proteins of Angomonas deanei, Strigomonas culicis and Their Respective Endosymbionts Reveals New Aspects of the Trypanosomatidae Family.</title>
        <authorList>
            <person name="Motta M.C."/>
            <person name="Martins A.C."/>
            <person name="de Souza S.S."/>
            <person name="Catta-Preta C.M."/>
            <person name="Silva R."/>
            <person name="Klein C.C."/>
            <person name="de Almeida L.G."/>
            <person name="de Lima Cunha O."/>
            <person name="Ciapina L.P."/>
            <person name="Brocchi M."/>
            <person name="Colabardini A.C."/>
            <person name="de Araujo Lima B."/>
            <person name="Machado C.R."/>
            <person name="de Almeida Soares C.M."/>
            <person name="Probst C.M."/>
            <person name="de Menezes C.B."/>
            <person name="Thompson C.E."/>
            <person name="Bartholomeu D.C."/>
            <person name="Gradia D.F."/>
            <person name="Pavoni D.P."/>
            <person name="Grisard E.C."/>
            <person name="Fantinatti-Garboggini F."/>
            <person name="Marchini F.K."/>
            <person name="Rodrigues-Luiz G.F."/>
            <person name="Wagner G."/>
            <person name="Goldman G.H."/>
            <person name="Fietto J.L."/>
            <person name="Elias M.C."/>
            <person name="Goldman M.H."/>
            <person name="Sagot M.F."/>
            <person name="Pereira M."/>
            <person name="Stoco P.H."/>
            <person name="de Mendonca-Neto R.P."/>
            <person name="Teixeira S.M."/>
            <person name="Maciel T.E."/>
            <person name="de Oliveira Mendes T.A."/>
            <person name="Urmenyi T.P."/>
            <person name="de Souza W."/>
            <person name="Schenkman S."/>
            <person name="de Vasconcelos A.T."/>
        </authorList>
    </citation>
    <scope>NUCLEOTIDE SEQUENCE [LARGE SCALE GENOMIC DNA]</scope>
</reference>
<dbReference type="OrthoDB" id="272269at2759"/>
<dbReference type="InterPro" id="IPR058392">
    <property type="entry name" value="DUF8079"/>
</dbReference>
<evidence type="ECO:0000313" key="3">
    <source>
        <dbReference type="EMBL" id="EPY23019.1"/>
    </source>
</evidence>
<proteinExistence type="predicted"/>
<feature type="domain" description="PH-like" evidence="2">
    <location>
        <begin position="253"/>
        <end position="368"/>
    </location>
</feature>
<protein>
    <recommendedName>
        <fullName evidence="2">PH-like domain-containing protein</fullName>
    </recommendedName>
</protein>
<feature type="region of interest" description="Disordered" evidence="1">
    <location>
        <begin position="362"/>
        <end position="430"/>
    </location>
</feature>
<dbReference type="Proteomes" id="UP000015354">
    <property type="component" value="Unassembled WGS sequence"/>
</dbReference>
<evidence type="ECO:0000256" key="1">
    <source>
        <dbReference type="SAM" id="MobiDB-lite"/>
    </source>
</evidence>
<evidence type="ECO:0000313" key="4">
    <source>
        <dbReference type="Proteomes" id="UP000015354"/>
    </source>
</evidence>
<sequence length="604" mass="67425">MTSVEQLLTLPVNDVRSRYDVSQQDVKIVLNSLDTILSKCLYCIRQQVPSALEVFLNVVLQAATLQPDRMCKTMLQVSEDQMCLDVFCELADLILSKKCRPLRLQFDIDCFFDLLQMFGGSVNLKESIGLPLGRPLLAFMCDCSQHEDDYRIHRNCASTLITLLRGSKANKNKLSVYCDKIAATLQASSDFFFQMQCVEILFRFYAHNKTVLAHATMNENLRKGIASLPNDATLLLSIQSFLDHYNAEMNATSILPFTVLRIEVDGSEVCSHTTMHFSRLLVVVLLPGGNGDNFTIPFEHIRSVKLSKDHKLGLRLNQIPPKLSLLMKKEEGKDTLHVFFTQSTLQRLRSCSIHEWIADRKRSAPQRVNQASPPHAGKPATPAASAEGTGTSRPTSAPPAVIAERPANTSNPASSQPSRKISRQREENDLEEIHRAAAIKTTRYREEQQEGLQHASDRIHDILDDVKHLNGKHRDAFETEFREDMAAIRQAEATLKASAASCVQSLNAELEDVQALGALLKSETDKLREKLAKTVGRSEGVEEASLQRLKQLVDSSMRDMEQSLNTLMTTCNPLHAVGEHIAQHTNTPATVGPPSTKARRLEYS</sequence>
<dbReference type="Pfam" id="PF26290">
    <property type="entry name" value="DUF8079"/>
    <property type="match status" value="1"/>
</dbReference>
<comment type="caution">
    <text evidence="3">The sequence shown here is derived from an EMBL/GenBank/DDBJ whole genome shotgun (WGS) entry which is preliminary data.</text>
</comment>
<accession>S9U2J0</accession>
<dbReference type="AlphaFoldDB" id="S9U2J0"/>
<dbReference type="InterPro" id="IPR057419">
    <property type="entry name" value="PH-like_2_kinetoplastida"/>
</dbReference>
<gene>
    <name evidence="3" type="ORF">STCU_07939</name>
</gene>
<feature type="compositionally biased region" description="Polar residues" evidence="1">
    <location>
        <begin position="407"/>
        <end position="419"/>
    </location>
</feature>
<keyword evidence="4" id="KW-1185">Reference proteome</keyword>